<keyword evidence="2" id="KW-1185">Reference proteome</keyword>
<accession>A0ABT8SXL3</accession>
<protein>
    <submittedName>
        <fullName evidence="1">Type III secretion system chaperone</fullName>
    </submittedName>
</protein>
<dbReference type="Pfam" id="PF05932">
    <property type="entry name" value="CesT"/>
    <property type="match status" value="1"/>
</dbReference>
<gene>
    <name evidence="1" type="ORF">Q2T52_14000</name>
</gene>
<reference evidence="1" key="2">
    <citation type="submission" date="2023-07" db="EMBL/GenBank/DDBJ databases">
        <authorList>
            <person name="Sun H."/>
        </authorList>
    </citation>
    <scope>NUCLEOTIDE SEQUENCE</scope>
    <source>
        <strain evidence="1">05753</strain>
    </source>
</reference>
<dbReference type="SUPFAM" id="SSF69635">
    <property type="entry name" value="Type III secretory system chaperone-like"/>
    <property type="match status" value="1"/>
</dbReference>
<sequence length="150" mass="16468">MDFSKLINELSAEIGLSVVSDIISPFEIVVDALAVTLTQEDRGTGSSLVLSCLLGAIPEEHELDAYRVLLDANTFWNATADCTLGVNAQTRQAYICYRIMDDGISGERLADILESFVYVAGNWANFIEGLNEFDVEQGLQLLDQNAFLRA</sequence>
<dbReference type="InterPro" id="IPR010261">
    <property type="entry name" value="Tir_chaperone"/>
</dbReference>
<evidence type="ECO:0000313" key="2">
    <source>
        <dbReference type="Proteomes" id="UP001169006"/>
    </source>
</evidence>
<dbReference type="CDD" id="cd16364">
    <property type="entry name" value="T3SC_I-like"/>
    <property type="match status" value="1"/>
</dbReference>
<organism evidence="1 2">
    <name type="scientific">Rhizobium oryzicola</name>
    <dbReference type="NCBI Taxonomy" id="1232668"/>
    <lineage>
        <taxon>Bacteria</taxon>
        <taxon>Pseudomonadati</taxon>
        <taxon>Pseudomonadota</taxon>
        <taxon>Alphaproteobacteria</taxon>
        <taxon>Hyphomicrobiales</taxon>
        <taxon>Rhizobiaceae</taxon>
        <taxon>Rhizobium/Agrobacterium group</taxon>
        <taxon>Rhizobium</taxon>
    </lineage>
</organism>
<dbReference type="Proteomes" id="UP001169006">
    <property type="component" value="Unassembled WGS sequence"/>
</dbReference>
<reference evidence="1" key="1">
    <citation type="journal article" date="2015" name="Int. J. Syst. Evol. Microbiol.">
        <title>Rhizobium oryzicola sp. nov., potential plant-growth-promoting endophytic bacteria isolated from rice roots.</title>
        <authorList>
            <person name="Zhang X.X."/>
            <person name="Gao J.S."/>
            <person name="Cao Y.H."/>
            <person name="Sheirdil R.A."/>
            <person name="Wang X.C."/>
            <person name="Zhang L."/>
        </authorList>
    </citation>
    <scope>NUCLEOTIDE SEQUENCE</scope>
    <source>
        <strain evidence="1">05753</strain>
    </source>
</reference>
<comment type="caution">
    <text evidence="1">The sequence shown here is derived from an EMBL/GenBank/DDBJ whole genome shotgun (WGS) entry which is preliminary data.</text>
</comment>
<dbReference type="RefSeq" id="WP_302077394.1">
    <property type="nucleotide sequence ID" value="NZ_JAUKWQ010000004.1"/>
</dbReference>
<dbReference type="Gene3D" id="3.30.1460.10">
    <property type="match status" value="1"/>
</dbReference>
<name>A0ABT8SXL3_9HYPH</name>
<proteinExistence type="predicted"/>
<dbReference type="EMBL" id="JAUKWQ010000004">
    <property type="protein sequence ID" value="MDO1583200.1"/>
    <property type="molecule type" value="Genomic_DNA"/>
</dbReference>
<evidence type="ECO:0000313" key="1">
    <source>
        <dbReference type="EMBL" id="MDO1583200.1"/>
    </source>
</evidence>